<dbReference type="InterPro" id="IPR042178">
    <property type="entry name" value="Serpin_sf_1"/>
</dbReference>
<feature type="domain" description="Serpin" evidence="3">
    <location>
        <begin position="19"/>
        <end position="388"/>
    </location>
</feature>
<dbReference type="Gene3D" id="2.30.39.10">
    <property type="entry name" value="Alpha-1-antitrypsin, domain 1"/>
    <property type="match status" value="1"/>
</dbReference>
<sequence length="391" mass="45227">MNANSTVQSLVTSLGMHLIDTFQKGYSTDTNLMFSPLSIFSALFMFMYASLDTSPAAQELVQSFGLEKPRDKKNIHVYTLFFKNFFYDLIDKYDEVPTSSNQIKANLILANSLWGTNMKKGFRNLARRELLCDTFDEVPTPTGIETWLRNATKGNIDDIVSRDMVFKENDLFLTSTLYFTGAWETPFDPAKNTVQTFNIPGNQFISATMMNQVKQSHPYYENSKYQLLDLTYTDDRFTASLVLPREILTFQEFYRLMTPSDWTNILKENRRNYLVNVTIPKFDIESHINLGPYLEKINVTSIFKPNTVFPYLSAKPKNLVQYIHKTHVEVAEFGSKTVVPPRFSFLSYFTNPFLRYRVRSFHCDRPFLFVLKTKISGVPLFVTYITNPATI</sequence>
<evidence type="ECO:0000256" key="2">
    <source>
        <dbReference type="RuleBase" id="RU000411"/>
    </source>
</evidence>
<dbReference type="InterPro" id="IPR042185">
    <property type="entry name" value="Serpin_sf_2"/>
</dbReference>
<organism evidence="4 5">
    <name type="scientific">Basidiobolus ranarum</name>
    <dbReference type="NCBI Taxonomy" id="34480"/>
    <lineage>
        <taxon>Eukaryota</taxon>
        <taxon>Fungi</taxon>
        <taxon>Fungi incertae sedis</taxon>
        <taxon>Zoopagomycota</taxon>
        <taxon>Entomophthoromycotina</taxon>
        <taxon>Basidiobolomycetes</taxon>
        <taxon>Basidiobolales</taxon>
        <taxon>Basidiobolaceae</taxon>
        <taxon>Basidiobolus</taxon>
    </lineage>
</organism>
<proteinExistence type="inferred from homology"/>
<evidence type="ECO:0000313" key="4">
    <source>
        <dbReference type="EMBL" id="KAK9685500.1"/>
    </source>
</evidence>
<dbReference type="InterPro" id="IPR023795">
    <property type="entry name" value="Serpin_CS"/>
</dbReference>
<reference evidence="4 5" key="1">
    <citation type="submission" date="2023-04" db="EMBL/GenBank/DDBJ databases">
        <title>Genome of Basidiobolus ranarum AG-B5.</title>
        <authorList>
            <person name="Stajich J.E."/>
            <person name="Carter-House D."/>
            <person name="Gryganskyi A."/>
        </authorList>
    </citation>
    <scope>NUCLEOTIDE SEQUENCE [LARGE SCALE GENOMIC DNA]</scope>
    <source>
        <strain evidence="4 5">AG-B5</strain>
    </source>
</reference>
<dbReference type="PANTHER" id="PTHR11461:SF211">
    <property type="entry name" value="GH10112P-RELATED"/>
    <property type="match status" value="1"/>
</dbReference>
<dbReference type="InterPro" id="IPR000215">
    <property type="entry name" value="Serpin_fam"/>
</dbReference>
<dbReference type="PROSITE" id="PS00284">
    <property type="entry name" value="SERPIN"/>
    <property type="match status" value="1"/>
</dbReference>
<dbReference type="CDD" id="cd00172">
    <property type="entry name" value="serpin"/>
    <property type="match status" value="1"/>
</dbReference>
<comment type="caution">
    <text evidence="4">The sequence shown here is derived from an EMBL/GenBank/DDBJ whole genome shotgun (WGS) entry which is preliminary data.</text>
</comment>
<dbReference type="Pfam" id="PF00079">
    <property type="entry name" value="Serpin"/>
    <property type="match status" value="1"/>
</dbReference>
<accession>A0ABR2VN06</accession>
<dbReference type="SMART" id="SM00093">
    <property type="entry name" value="SERPIN"/>
    <property type="match status" value="1"/>
</dbReference>
<dbReference type="Gene3D" id="3.30.497.10">
    <property type="entry name" value="Antithrombin, subunit I, domain 2"/>
    <property type="match status" value="1"/>
</dbReference>
<comment type="similarity">
    <text evidence="1 2">Belongs to the serpin family.</text>
</comment>
<evidence type="ECO:0000256" key="1">
    <source>
        <dbReference type="ARBA" id="ARBA00009500"/>
    </source>
</evidence>
<gene>
    <name evidence="4" type="ORF">K7432_015475</name>
</gene>
<dbReference type="SUPFAM" id="SSF56574">
    <property type="entry name" value="Serpins"/>
    <property type="match status" value="1"/>
</dbReference>
<dbReference type="EMBL" id="JASJQH010008991">
    <property type="protein sequence ID" value="KAK9685500.1"/>
    <property type="molecule type" value="Genomic_DNA"/>
</dbReference>
<dbReference type="InterPro" id="IPR036186">
    <property type="entry name" value="Serpin_sf"/>
</dbReference>
<dbReference type="PANTHER" id="PTHR11461">
    <property type="entry name" value="SERINE PROTEASE INHIBITOR, SERPIN"/>
    <property type="match status" value="1"/>
</dbReference>
<evidence type="ECO:0000259" key="3">
    <source>
        <dbReference type="SMART" id="SM00093"/>
    </source>
</evidence>
<name>A0ABR2VN06_9FUNG</name>
<protein>
    <recommendedName>
        <fullName evidence="3">Serpin domain-containing protein</fullName>
    </recommendedName>
</protein>
<dbReference type="Proteomes" id="UP001479436">
    <property type="component" value="Unassembled WGS sequence"/>
</dbReference>
<evidence type="ECO:0000313" key="5">
    <source>
        <dbReference type="Proteomes" id="UP001479436"/>
    </source>
</evidence>
<keyword evidence="5" id="KW-1185">Reference proteome</keyword>
<dbReference type="InterPro" id="IPR023796">
    <property type="entry name" value="Serpin_dom"/>
</dbReference>